<evidence type="ECO:0000256" key="8">
    <source>
        <dbReference type="ARBA" id="ARBA00023049"/>
    </source>
</evidence>
<evidence type="ECO:0000256" key="2">
    <source>
        <dbReference type="ARBA" id="ARBA00004776"/>
    </source>
</evidence>
<keyword evidence="7" id="KW-0862">Zinc</keyword>
<keyword evidence="5" id="KW-0732">Signal</keyword>
<dbReference type="InterPro" id="IPR006311">
    <property type="entry name" value="TAT_signal"/>
</dbReference>
<protein>
    <recommendedName>
        <fullName evidence="11">Murein endopeptidase K</fullName>
    </recommendedName>
</protein>
<evidence type="ECO:0000256" key="4">
    <source>
        <dbReference type="ARBA" id="ARBA00022723"/>
    </source>
</evidence>
<dbReference type="PANTHER" id="PTHR37425">
    <property type="match status" value="1"/>
</dbReference>
<evidence type="ECO:0000256" key="7">
    <source>
        <dbReference type="ARBA" id="ARBA00022833"/>
    </source>
</evidence>
<name>A0ABM6IF60_9RHOB</name>
<dbReference type="InterPro" id="IPR010275">
    <property type="entry name" value="MepK"/>
</dbReference>
<accession>A0ABM6IF60</accession>
<evidence type="ECO:0000313" key="12">
    <source>
        <dbReference type="EMBL" id="AQS47394.1"/>
    </source>
</evidence>
<proteinExistence type="inferred from homology"/>
<dbReference type="SUPFAM" id="SSF55166">
    <property type="entry name" value="Hedgehog/DD-peptidase"/>
    <property type="match status" value="1"/>
</dbReference>
<keyword evidence="4" id="KW-0479">Metal-binding</keyword>
<comment type="similarity">
    <text evidence="10">Belongs to the peptidase M15 family.</text>
</comment>
<keyword evidence="9" id="KW-0961">Cell wall biogenesis/degradation</keyword>
<keyword evidence="8" id="KW-0482">Metalloprotease</keyword>
<dbReference type="PANTHER" id="PTHR37425:SF1">
    <property type="entry name" value="OUTER MEMBRANE PROTEIN"/>
    <property type="match status" value="1"/>
</dbReference>
<dbReference type="Gene3D" id="3.30.1380.10">
    <property type="match status" value="1"/>
</dbReference>
<organism evidence="12 13">
    <name type="scientific">Thioclava nitratireducens</name>
    <dbReference type="NCBI Taxonomy" id="1915078"/>
    <lineage>
        <taxon>Bacteria</taxon>
        <taxon>Pseudomonadati</taxon>
        <taxon>Pseudomonadota</taxon>
        <taxon>Alphaproteobacteria</taxon>
        <taxon>Rhodobacterales</taxon>
        <taxon>Paracoccaceae</taxon>
        <taxon>Thioclava</taxon>
    </lineage>
</organism>
<dbReference type="EMBL" id="CP019437">
    <property type="protein sequence ID" value="AQS47394.1"/>
    <property type="molecule type" value="Genomic_DNA"/>
</dbReference>
<dbReference type="Proteomes" id="UP000185622">
    <property type="component" value="Chromosome"/>
</dbReference>
<evidence type="ECO:0000256" key="3">
    <source>
        <dbReference type="ARBA" id="ARBA00022670"/>
    </source>
</evidence>
<keyword evidence="3" id="KW-0645">Protease</keyword>
<evidence type="ECO:0000256" key="1">
    <source>
        <dbReference type="ARBA" id="ARBA00001947"/>
    </source>
</evidence>
<evidence type="ECO:0000256" key="9">
    <source>
        <dbReference type="ARBA" id="ARBA00023316"/>
    </source>
</evidence>
<dbReference type="Pfam" id="PF05951">
    <property type="entry name" value="Peptidase_M15_2"/>
    <property type="match status" value="1"/>
</dbReference>
<dbReference type="RefSeq" id="WP_075776331.1">
    <property type="nucleotide sequence ID" value="NZ_CP019437.1"/>
</dbReference>
<comment type="cofactor">
    <cofactor evidence="1">
        <name>Zn(2+)</name>
        <dbReference type="ChEBI" id="CHEBI:29105"/>
    </cofactor>
</comment>
<gene>
    <name evidence="12" type="ORF">BMG03_05970</name>
</gene>
<keyword evidence="13" id="KW-1185">Reference proteome</keyword>
<reference evidence="12 13" key="1">
    <citation type="submission" date="2017-01" db="EMBL/GenBank/DDBJ databases">
        <title>The complete genome sequence of a sulfur-oxidizing marine bacterium Thioclava sp. 25B10_4T.</title>
        <authorList>
            <person name="Liu Y."/>
            <person name="Lai Q."/>
            <person name="Shao Z."/>
        </authorList>
    </citation>
    <scope>NUCLEOTIDE SEQUENCE [LARGE SCALE GENOMIC DNA]</scope>
    <source>
        <strain evidence="12 13">25B10_4</strain>
    </source>
</reference>
<keyword evidence="6" id="KW-0378">Hydrolase</keyword>
<evidence type="ECO:0000256" key="10">
    <source>
        <dbReference type="ARBA" id="ARBA00093448"/>
    </source>
</evidence>
<evidence type="ECO:0000256" key="11">
    <source>
        <dbReference type="ARBA" id="ARBA00093666"/>
    </source>
</evidence>
<sequence length="179" mass="20353">MAKATGLARREFLLGAAGVLATPYIVTPAQAAGQTDERRLSFHNPHTNENFDAVYFSKGQYDEQAMREFYRIARDWRQEKEVKIDNRTINIAYNMQKLLEQSTPLMLVSGYRTPKTNRLVHGATHSFHMRGEALDITHPHVSTSMLHKVALRIRGGGVGYYPSEHFVHVDCGPVRTWRG</sequence>
<evidence type="ECO:0000313" key="13">
    <source>
        <dbReference type="Proteomes" id="UP000185622"/>
    </source>
</evidence>
<dbReference type="PROSITE" id="PS51318">
    <property type="entry name" value="TAT"/>
    <property type="match status" value="1"/>
</dbReference>
<evidence type="ECO:0000256" key="6">
    <source>
        <dbReference type="ARBA" id="ARBA00022801"/>
    </source>
</evidence>
<comment type="pathway">
    <text evidence="2">Cell wall biogenesis; cell wall polysaccharide biosynthesis.</text>
</comment>
<dbReference type="InterPro" id="IPR009045">
    <property type="entry name" value="Zn_M74/Hedgehog-like"/>
</dbReference>
<evidence type="ECO:0000256" key="5">
    <source>
        <dbReference type="ARBA" id="ARBA00022729"/>
    </source>
</evidence>